<dbReference type="InterPro" id="IPR001647">
    <property type="entry name" value="HTH_TetR"/>
</dbReference>
<organism evidence="4 5">
    <name type="scientific">Defluviitalea raffinosedens</name>
    <dbReference type="NCBI Taxonomy" id="1450156"/>
    <lineage>
        <taxon>Bacteria</taxon>
        <taxon>Bacillati</taxon>
        <taxon>Bacillota</taxon>
        <taxon>Clostridia</taxon>
        <taxon>Lachnospirales</taxon>
        <taxon>Defluviitaleaceae</taxon>
        <taxon>Defluviitalea</taxon>
    </lineage>
</organism>
<evidence type="ECO:0000259" key="3">
    <source>
        <dbReference type="PROSITE" id="PS50977"/>
    </source>
</evidence>
<keyword evidence="5" id="KW-1185">Reference proteome</keyword>
<dbReference type="SUPFAM" id="SSF46689">
    <property type="entry name" value="Homeodomain-like"/>
    <property type="match status" value="1"/>
</dbReference>
<dbReference type="AlphaFoldDB" id="A0A7C8HEG7"/>
<dbReference type="InterPro" id="IPR036271">
    <property type="entry name" value="Tet_transcr_reg_TetR-rel_C_sf"/>
</dbReference>
<protein>
    <submittedName>
        <fullName evidence="4">TetR family transcriptional regulator</fullName>
    </submittedName>
</protein>
<proteinExistence type="predicted"/>
<dbReference type="Gene3D" id="1.10.357.10">
    <property type="entry name" value="Tetracycline Repressor, domain 2"/>
    <property type="match status" value="1"/>
</dbReference>
<evidence type="ECO:0000256" key="2">
    <source>
        <dbReference type="PROSITE-ProRule" id="PRU00335"/>
    </source>
</evidence>
<evidence type="ECO:0000313" key="4">
    <source>
        <dbReference type="EMBL" id="KAE9630229.1"/>
    </source>
</evidence>
<dbReference type="PANTHER" id="PTHR43479">
    <property type="entry name" value="ACREF/ENVCD OPERON REPRESSOR-RELATED"/>
    <property type="match status" value="1"/>
</dbReference>
<gene>
    <name evidence="4" type="ORF">GND95_12480</name>
</gene>
<dbReference type="OrthoDB" id="9812484at2"/>
<sequence length="225" mass="26724">MEVMRSLVDSFSLREINYAKTRLNILQVVMERISVKDFNEITVDEICRFAEISRGTFFNHFATKSHIFKYYIKLWGVHLRLEMEEKSFINKTAKEKIKFVYHKIVEENEKYPSLFSSYLKEAIEFDNEIKLTGAEIAYQFPNISHAPSRVEELNEFSLGKVLETLLKEGIEKKEFSKDINLEYTLLLLISMIFSTAIADKYMPKHNDLHDYYEYSLNHIFERMKV</sequence>
<evidence type="ECO:0000313" key="5">
    <source>
        <dbReference type="Proteomes" id="UP000483018"/>
    </source>
</evidence>
<dbReference type="Proteomes" id="UP000483018">
    <property type="component" value="Unassembled WGS sequence"/>
</dbReference>
<feature type="domain" description="HTH tetR-type" evidence="3">
    <location>
        <begin position="19"/>
        <end position="79"/>
    </location>
</feature>
<dbReference type="Gene3D" id="1.10.10.60">
    <property type="entry name" value="Homeodomain-like"/>
    <property type="match status" value="1"/>
</dbReference>
<dbReference type="GO" id="GO:0003677">
    <property type="term" value="F:DNA binding"/>
    <property type="evidence" value="ECO:0007669"/>
    <property type="project" value="UniProtKB-UniRule"/>
</dbReference>
<dbReference type="PROSITE" id="PS50977">
    <property type="entry name" value="HTH_TETR_2"/>
    <property type="match status" value="1"/>
</dbReference>
<dbReference type="InterPro" id="IPR050624">
    <property type="entry name" value="HTH-type_Tx_Regulator"/>
</dbReference>
<evidence type="ECO:0000256" key="1">
    <source>
        <dbReference type="ARBA" id="ARBA00023125"/>
    </source>
</evidence>
<feature type="DNA-binding region" description="H-T-H motif" evidence="2">
    <location>
        <begin position="42"/>
        <end position="61"/>
    </location>
</feature>
<accession>A0A7C8HEG7</accession>
<comment type="caution">
    <text evidence="4">The sequence shown here is derived from an EMBL/GenBank/DDBJ whole genome shotgun (WGS) entry which is preliminary data.</text>
</comment>
<dbReference type="Pfam" id="PF00440">
    <property type="entry name" value="TetR_N"/>
    <property type="match status" value="1"/>
</dbReference>
<dbReference type="EMBL" id="WSLF01000015">
    <property type="protein sequence ID" value="KAE9630229.1"/>
    <property type="molecule type" value="Genomic_DNA"/>
</dbReference>
<dbReference type="InterPro" id="IPR009057">
    <property type="entry name" value="Homeodomain-like_sf"/>
</dbReference>
<dbReference type="SUPFAM" id="SSF48498">
    <property type="entry name" value="Tetracyclin repressor-like, C-terminal domain"/>
    <property type="match status" value="1"/>
</dbReference>
<keyword evidence="1 2" id="KW-0238">DNA-binding</keyword>
<dbReference type="PANTHER" id="PTHR43479:SF11">
    <property type="entry name" value="ACREF_ENVCD OPERON REPRESSOR-RELATED"/>
    <property type="match status" value="1"/>
</dbReference>
<name>A0A7C8HEG7_9FIRM</name>
<reference evidence="4 5" key="1">
    <citation type="submission" date="2019-12" db="EMBL/GenBank/DDBJ databases">
        <title>Defluviitalea raffinosedens, isolated from a biogas fermenter, genome sequencing and characterization.</title>
        <authorList>
            <person name="Rettenmaier R."/>
            <person name="Schneider M."/>
            <person name="Neuhaus K."/>
            <person name="Liebl W."/>
            <person name="Zverlov V."/>
        </authorList>
    </citation>
    <scope>NUCLEOTIDE SEQUENCE [LARGE SCALE GENOMIC DNA]</scope>
    <source>
        <strain evidence="4 5">249c-K6</strain>
    </source>
</reference>